<dbReference type="GO" id="GO:0016746">
    <property type="term" value="F:acyltransferase activity"/>
    <property type="evidence" value="ECO:0007669"/>
    <property type="project" value="UniProtKB-KW"/>
</dbReference>
<name>A0A1J0A5D8_9ENTE</name>
<dbReference type="Pfam" id="PF01515">
    <property type="entry name" value="PTA_PTB"/>
    <property type="match status" value="1"/>
</dbReference>
<dbReference type="InterPro" id="IPR050500">
    <property type="entry name" value="Phos_Acetyltrans/Butyryltrans"/>
</dbReference>
<evidence type="ECO:0000256" key="2">
    <source>
        <dbReference type="ARBA" id="ARBA00022679"/>
    </source>
</evidence>
<dbReference type="PIRSF" id="PIRSF000428">
    <property type="entry name" value="P_Ac_trans"/>
    <property type="match status" value="1"/>
</dbReference>
<dbReference type="OrthoDB" id="9774179at2"/>
<dbReference type="Gene3D" id="3.40.718.10">
    <property type="entry name" value="Isopropylmalate Dehydrogenase"/>
    <property type="match status" value="1"/>
</dbReference>
<protein>
    <submittedName>
        <fullName evidence="5">Phosphotransacetylase</fullName>
    </submittedName>
</protein>
<reference evidence="5 6" key="1">
    <citation type="submission" date="2016-09" db="EMBL/GenBank/DDBJ databases">
        <title>Vagococcus teuberi sp. nov., isolated from the Malian artisanal sour milk fene.</title>
        <authorList>
            <person name="Wullschleger S."/>
            <person name="Seifert C."/>
            <person name="Baumgartner S."/>
            <person name="Lacroix C."/>
            <person name="Bonfoh B."/>
            <person name="Stevens M.J."/>
            <person name="Meile L."/>
        </authorList>
    </citation>
    <scope>NUCLEOTIDE SEQUENCE [LARGE SCALE GENOMIC DNA]</scope>
    <source>
        <strain evidence="5 6">DSM 21459</strain>
    </source>
</reference>
<accession>A0A1J0A5D8</accession>
<organism evidence="5 6">
    <name type="scientific">Vagococcus teuberi</name>
    <dbReference type="NCBI Taxonomy" id="519472"/>
    <lineage>
        <taxon>Bacteria</taxon>
        <taxon>Bacillati</taxon>
        <taxon>Bacillota</taxon>
        <taxon>Bacilli</taxon>
        <taxon>Lactobacillales</taxon>
        <taxon>Enterococcaceae</taxon>
        <taxon>Vagococcus</taxon>
    </lineage>
</organism>
<sequence>MITVSIAGGSQPEILTLVNEAKNRFKESLNFVVFDQTEDIGNSDTWEYVHCKDEAEIVQKAVQYVADGHAQILLKGIIQTHTLLKELLKKEYGLKTQSVLSHVAMVTVPSKDKTFLLTDCAMNITPDTQTMIEIVENVKSVAHKIGLDHPKIALLSAAENYNPKMPSSVLATEVTEAFKDEESATIFGPISFDLAISKEAVEHKRFVGPIMGDADVLVVPQIDTGNSLYKSLTLFADATVGGTIVGTKVPVVLTSRSDTTASKLDSLEFAMKQI</sequence>
<feature type="domain" description="Phosphate acetyl/butaryl transferase" evidence="4">
    <location>
        <begin position="57"/>
        <end position="262"/>
    </location>
</feature>
<evidence type="ECO:0000256" key="3">
    <source>
        <dbReference type="ARBA" id="ARBA00023315"/>
    </source>
</evidence>
<dbReference type="InterPro" id="IPR012147">
    <property type="entry name" value="P_Ac_Bu_trans"/>
</dbReference>
<comment type="similarity">
    <text evidence="1">Belongs to the phosphate acetyltransferase and butyryltransferase family.</text>
</comment>
<proteinExistence type="inferred from homology"/>
<dbReference type="AlphaFoldDB" id="A0A1J0A5D8"/>
<evidence type="ECO:0000313" key="6">
    <source>
        <dbReference type="Proteomes" id="UP000191200"/>
    </source>
</evidence>
<dbReference type="Proteomes" id="UP000191200">
    <property type="component" value="Chromosome"/>
</dbReference>
<dbReference type="PANTHER" id="PTHR43356:SF2">
    <property type="entry name" value="PHOSPHATE ACETYLTRANSFERASE"/>
    <property type="match status" value="1"/>
</dbReference>
<dbReference type="SUPFAM" id="SSF53659">
    <property type="entry name" value="Isocitrate/Isopropylmalate dehydrogenase-like"/>
    <property type="match status" value="1"/>
</dbReference>
<gene>
    <name evidence="5" type="ORF">BHY08_04480</name>
</gene>
<evidence type="ECO:0000259" key="4">
    <source>
        <dbReference type="Pfam" id="PF01515"/>
    </source>
</evidence>
<evidence type="ECO:0000313" key="5">
    <source>
        <dbReference type="EMBL" id="APB31149.1"/>
    </source>
</evidence>
<dbReference type="KEGG" id="vte:BHY08_04480"/>
<keyword evidence="6" id="KW-1185">Reference proteome</keyword>
<dbReference type="InterPro" id="IPR002505">
    <property type="entry name" value="PTA_PTB"/>
</dbReference>
<keyword evidence="3" id="KW-0012">Acyltransferase</keyword>
<dbReference type="EMBL" id="CP017267">
    <property type="protein sequence ID" value="APB31149.1"/>
    <property type="molecule type" value="Genomic_DNA"/>
</dbReference>
<dbReference type="RefSeq" id="WP_071456734.1">
    <property type="nucleotide sequence ID" value="NZ_CP017267.1"/>
</dbReference>
<dbReference type="STRING" id="519472.BHY08_04480"/>
<keyword evidence="2" id="KW-0808">Transferase</keyword>
<evidence type="ECO:0000256" key="1">
    <source>
        <dbReference type="ARBA" id="ARBA00005656"/>
    </source>
</evidence>
<dbReference type="PANTHER" id="PTHR43356">
    <property type="entry name" value="PHOSPHATE ACETYLTRANSFERASE"/>
    <property type="match status" value="1"/>
</dbReference>